<dbReference type="AlphaFoldDB" id="A0A8T2S624"/>
<keyword evidence="1" id="KW-0732">Signal</keyword>
<gene>
    <name evidence="2" type="ORF">KP509_22G066900</name>
</gene>
<evidence type="ECO:0000313" key="3">
    <source>
        <dbReference type="Proteomes" id="UP000825935"/>
    </source>
</evidence>
<dbReference type="OrthoDB" id="1985815at2759"/>
<dbReference type="EMBL" id="CM035427">
    <property type="protein sequence ID" value="KAH7307585.1"/>
    <property type="molecule type" value="Genomic_DNA"/>
</dbReference>
<keyword evidence="3" id="KW-1185">Reference proteome</keyword>
<proteinExistence type="predicted"/>
<organism evidence="2 3">
    <name type="scientific">Ceratopteris richardii</name>
    <name type="common">Triangle waterfern</name>
    <dbReference type="NCBI Taxonomy" id="49495"/>
    <lineage>
        <taxon>Eukaryota</taxon>
        <taxon>Viridiplantae</taxon>
        <taxon>Streptophyta</taxon>
        <taxon>Embryophyta</taxon>
        <taxon>Tracheophyta</taxon>
        <taxon>Polypodiopsida</taxon>
        <taxon>Polypodiidae</taxon>
        <taxon>Polypodiales</taxon>
        <taxon>Pteridineae</taxon>
        <taxon>Pteridaceae</taxon>
        <taxon>Parkerioideae</taxon>
        <taxon>Ceratopteris</taxon>
    </lineage>
</organism>
<evidence type="ECO:0000256" key="1">
    <source>
        <dbReference type="SAM" id="SignalP"/>
    </source>
</evidence>
<dbReference type="Proteomes" id="UP000825935">
    <property type="component" value="Chromosome 22"/>
</dbReference>
<sequence>MTMAAAMHFRFSQRMLFVLVLATIAMVALAEVPAEKHATSGTSAVRPGFHRTNDVVTSSFADRIENVEGKDSIFGASKFGCPCSYQYCDGSRCRYCTCNIRVCSCVCHN</sequence>
<reference evidence="2" key="1">
    <citation type="submission" date="2021-08" db="EMBL/GenBank/DDBJ databases">
        <title>WGS assembly of Ceratopteris richardii.</title>
        <authorList>
            <person name="Marchant D.B."/>
            <person name="Chen G."/>
            <person name="Jenkins J."/>
            <person name="Shu S."/>
            <person name="Leebens-Mack J."/>
            <person name="Grimwood J."/>
            <person name="Schmutz J."/>
            <person name="Soltis P."/>
            <person name="Soltis D."/>
            <person name="Chen Z.-H."/>
        </authorList>
    </citation>
    <scope>NUCLEOTIDE SEQUENCE</scope>
    <source>
        <strain evidence="2">Whitten #5841</strain>
        <tissue evidence="2">Leaf</tissue>
    </source>
</reference>
<protein>
    <submittedName>
        <fullName evidence="2">Uncharacterized protein</fullName>
    </submittedName>
</protein>
<comment type="caution">
    <text evidence="2">The sequence shown here is derived from an EMBL/GenBank/DDBJ whole genome shotgun (WGS) entry which is preliminary data.</text>
</comment>
<feature type="chain" id="PRO_5035750645" evidence="1">
    <location>
        <begin position="31"/>
        <end position="109"/>
    </location>
</feature>
<accession>A0A8T2S624</accession>
<evidence type="ECO:0000313" key="2">
    <source>
        <dbReference type="EMBL" id="KAH7307585.1"/>
    </source>
</evidence>
<name>A0A8T2S624_CERRI</name>
<feature type="signal peptide" evidence="1">
    <location>
        <begin position="1"/>
        <end position="30"/>
    </location>
</feature>